<dbReference type="PANTHER" id="PTHR30548:SF2">
    <property type="entry name" value="2-HYDROXYACYL-COA DEHYDRATASE,D-COMPONENT"/>
    <property type="match status" value="1"/>
</dbReference>
<comment type="cofactor">
    <cofactor evidence="1">
        <name>[4Fe-4S] cluster</name>
        <dbReference type="ChEBI" id="CHEBI:49883"/>
    </cofactor>
</comment>
<dbReference type="Proteomes" id="UP000004754">
    <property type="component" value="Unassembled WGS sequence"/>
</dbReference>
<name>E6MJD5_9FIRM</name>
<evidence type="ECO:0000256" key="3">
    <source>
        <dbReference type="ARBA" id="ARBA00023014"/>
    </source>
</evidence>
<keyword evidence="3" id="KW-0408">Iron</keyword>
<keyword evidence="5" id="KW-1185">Reference proteome</keyword>
<sequence length="391" mass="43973">MKTRQMNFAEETKNFLSTIVPDYFLSLQNRDIPPRIASAIPRIAVLGTDIPEIYLRAAGSDPVYIPESLYATSEYAEKNFPQICDPAIRSAVSYLTKGSIKTSDFGAVALSDACMDARKASQFLKSHGFPVIMLEEGPALASDLTDTCRYHHNRFLKQLEPVTGHKITRVSLRDAARRITAAHKLLDAVSSLSVPQTAVDYICQTYYMADDKDEWMMQVQHFIKAHPQKQVEENKLLLIGSPIYFPNIKLPKILSDLGMTHYENRCGVRIPPDYSSAFQGTMSVPAVLKTIQEIHYKKAKSDPAIQIIDDDCSLDRYQGVIYHVLKGQLNYAYEAERLEKAAIKTGTPFVCIETDYTNADAEQIRIRLEAFSELLKSDPSHKRSILKGELS</sequence>
<evidence type="ECO:0000313" key="4">
    <source>
        <dbReference type="EMBL" id="EFV00812.1"/>
    </source>
</evidence>
<gene>
    <name evidence="4" type="ORF">HMP0721_2120</name>
</gene>
<keyword evidence="3" id="KW-0411">Iron-sulfur</keyword>
<organism evidence="4 5">
    <name type="scientific">Pseudoramibacter alactolyticus ATCC 23263</name>
    <dbReference type="NCBI Taxonomy" id="887929"/>
    <lineage>
        <taxon>Bacteria</taxon>
        <taxon>Bacillati</taxon>
        <taxon>Bacillota</taxon>
        <taxon>Clostridia</taxon>
        <taxon>Eubacteriales</taxon>
        <taxon>Eubacteriaceae</taxon>
        <taxon>Pseudoramibacter</taxon>
    </lineage>
</organism>
<dbReference type="OrthoDB" id="9810278at2"/>
<protein>
    <submittedName>
        <fullName evidence="4">2-hydroxyglutaryl-CoA dehydratase, D-component</fullName>
    </submittedName>
</protein>
<dbReference type="RefSeq" id="WP_006599542.1">
    <property type="nucleotide sequence ID" value="NZ_GL622359.1"/>
</dbReference>
<dbReference type="EMBL" id="AEQN01000027">
    <property type="protein sequence ID" value="EFV00812.1"/>
    <property type="molecule type" value="Genomic_DNA"/>
</dbReference>
<dbReference type="eggNOG" id="COG1775">
    <property type="taxonomic scope" value="Bacteria"/>
</dbReference>
<dbReference type="PANTHER" id="PTHR30548">
    <property type="entry name" value="2-HYDROXYGLUTARYL-COA DEHYDRATASE, D-COMPONENT-RELATED"/>
    <property type="match status" value="1"/>
</dbReference>
<dbReference type="Gene3D" id="3.40.50.11890">
    <property type="match status" value="1"/>
</dbReference>
<evidence type="ECO:0000256" key="2">
    <source>
        <dbReference type="ARBA" id="ARBA00005806"/>
    </source>
</evidence>
<accession>E6MJD5</accession>
<dbReference type="Pfam" id="PF06050">
    <property type="entry name" value="HGD-D"/>
    <property type="match status" value="1"/>
</dbReference>
<keyword evidence="3" id="KW-0479">Metal-binding</keyword>
<dbReference type="AlphaFoldDB" id="E6MJD5"/>
<dbReference type="Gene3D" id="3.40.50.11900">
    <property type="match status" value="1"/>
</dbReference>
<dbReference type="HOGENOM" id="CLU_660127_0_0_9"/>
<dbReference type="GO" id="GO:0051536">
    <property type="term" value="F:iron-sulfur cluster binding"/>
    <property type="evidence" value="ECO:0007669"/>
    <property type="project" value="UniProtKB-KW"/>
</dbReference>
<dbReference type="GO" id="GO:0016836">
    <property type="term" value="F:hydro-lyase activity"/>
    <property type="evidence" value="ECO:0007669"/>
    <property type="project" value="UniProtKB-ARBA"/>
</dbReference>
<dbReference type="InterPro" id="IPR010327">
    <property type="entry name" value="FldB/FldC_alpha/beta"/>
</dbReference>
<comment type="caution">
    <text evidence="4">The sequence shown here is derived from an EMBL/GenBank/DDBJ whole genome shotgun (WGS) entry which is preliminary data.</text>
</comment>
<comment type="similarity">
    <text evidence="2">Belongs to the FldB/FldC dehydratase alpha/beta subunit family.</text>
</comment>
<reference evidence="4 5" key="1">
    <citation type="submission" date="2010-12" db="EMBL/GenBank/DDBJ databases">
        <authorList>
            <person name="Muzny D."/>
            <person name="Qin X."/>
            <person name="Deng J."/>
            <person name="Jiang H."/>
            <person name="Liu Y."/>
            <person name="Qu J."/>
            <person name="Song X.-Z."/>
            <person name="Zhang L."/>
            <person name="Thornton R."/>
            <person name="Coyle M."/>
            <person name="Francisco L."/>
            <person name="Jackson L."/>
            <person name="Javaid M."/>
            <person name="Korchina V."/>
            <person name="Kovar C."/>
            <person name="Mata R."/>
            <person name="Mathew T."/>
            <person name="Ngo R."/>
            <person name="Nguyen L."/>
            <person name="Nguyen N."/>
            <person name="Okwuonu G."/>
            <person name="Ongeri F."/>
            <person name="Pham C."/>
            <person name="Simmons D."/>
            <person name="Wilczek-Boney K."/>
            <person name="Hale W."/>
            <person name="Jakkamsetti A."/>
            <person name="Pham P."/>
            <person name="Ruth R."/>
            <person name="San Lucas F."/>
            <person name="Warren J."/>
            <person name="Zhang J."/>
            <person name="Zhao Z."/>
            <person name="Zhou C."/>
            <person name="Zhu D."/>
            <person name="Lee S."/>
            <person name="Bess C."/>
            <person name="Blankenburg K."/>
            <person name="Forbes L."/>
            <person name="Fu Q."/>
            <person name="Gubbala S."/>
            <person name="Hirani K."/>
            <person name="Jayaseelan J.C."/>
            <person name="Lara F."/>
            <person name="Munidasa M."/>
            <person name="Palculict T."/>
            <person name="Patil S."/>
            <person name="Pu L.-L."/>
            <person name="Saada N."/>
            <person name="Tang L."/>
            <person name="Weissenberger G."/>
            <person name="Zhu Y."/>
            <person name="Hemphill L."/>
            <person name="Shang Y."/>
            <person name="Youmans B."/>
            <person name="Ayvaz T."/>
            <person name="Ross M."/>
            <person name="Santibanez J."/>
            <person name="Aqrawi P."/>
            <person name="Gross S."/>
            <person name="Joshi V."/>
            <person name="Fowler G."/>
            <person name="Nazareth L."/>
            <person name="Reid J."/>
            <person name="Worley K."/>
            <person name="Petrosino J."/>
            <person name="Highlander S."/>
            <person name="Gibbs R."/>
        </authorList>
    </citation>
    <scope>NUCLEOTIDE SEQUENCE [LARGE SCALE GENOMIC DNA]</scope>
    <source>
        <strain evidence="4 5">ATCC 23263</strain>
    </source>
</reference>
<dbReference type="STRING" id="887929.HMP0721_2120"/>
<proteinExistence type="inferred from homology"/>
<evidence type="ECO:0000313" key="5">
    <source>
        <dbReference type="Proteomes" id="UP000004754"/>
    </source>
</evidence>
<evidence type="ECO:0000256" key="1">
    <source>
        <dbReference type="ARBA" id="ARBA00001966"/>
    </source>
</evidence>